<dbReference type="PROSITE" id="PS51257">
    <property type="entry name" value="PROKAR_LIPOPROTEIN"/>
    <property type="match status" value="1"/>
</dbReference>
<dbReference type="InterPro" id="IPR011330">
    <property type="entry name" value="Glyco_hydro/deAcase_b/a-brl"/>
</dbReference>
<keyword evidence="3" id="KW-1185">Reference proteome</keyword>
<sequence length="477" mass="53813">MFRIKYDINTYLRMSILLICFILLSGCLGNDQPILSEIDQEKEIIRYEGEMSRAVSYVYTGDKKLSLTFNGLADDETMAKLLDELDKYQLKATFFLPGMRVAEEPDLAREILNRGHHIENNTLNQLDMSELTYEQIYREIQLSNEVIEKETGVLPRYIRTRSGDFTENIRLAAAHLGMDAVIGYTINPRDSDMQSAEEIGAYVERFISRGGIITLHTNLNPEIVGSIQYIAKAASDIGYTIVPLHDLIESGGERKPLEQIEGYDAAKIDLENTTAEYELIYTFNTDEKKIALTLDDWASDQTITEVLDILAQYDVKATFFLRARGVEDNPNLARAIVEEGHEVANHSYNHEVVTTLTPQELQEDIVKAHQVLTEATQEQPIMLYRPPTGVIDDQSAKVIAATGYSLIAMYDVTTLDWDIRNSAEDIVQTIMDRTQQGSIILLHILDNTNTVEALPQAISQLQNEGFSFVKLSEVIGK</sequence>
<evidence type="ECO:0000313" key="3">
    <source>
        <dbReference type="Proteomes" id="UP001235840"/>
    </source>
</evidence>
<dbReference type="Gene3D" id="3.20.20.370">
    <property type="entry name" value="Glycoside hydrolase/deacetylase"/>
    <property type="match status" value="2"/>
</dbReference>
<dbReference type="CDD" id="cd10917">
    <property type="entry name" value="CE4_NodB_like_6s_7s"/>
    <property type="match status" value="2"/>
</dbReference>
<dbReference type="Proteomes" id="UP001235840">
    <property type="component" value="Unassembled WGS sequence"/>
</dbReference>
<feature type="domain" description="NodB homology" evidence="1">
    <location>
        <begin position="288"/>
        <end position="469"/>
    </location>
</feature>
<feature type="domain" description="NodB homology" evidence="1">
    <location>
        <begin position="63"/>
        <end position="242"/>
    </location>
</feature>
<accession>A0ABT9W211</accession>
<dbReference type="PROSITE" id="PS51677">
    <property type="entry name" value="NODB"/>
    <property type="match status" value="2"/>
</dbReference>
<organism evidence="2 3">
    <name type="scientific">Caldalkalibacillus horti</name>
    <dbReference type="NCBI Taxonomy" id="77523"/>
    <lineage>
        <taxon>Bacteria</taxon>
        <taxon>Bacillati</taxon>
        <taxon>Bacillota</taxon>
        <taxon>Bacilli</taxon>
        <taxon>Bacillales</taxon>
        <taxon>Bacillaceae</taxon>
        <taxon>Caldalkalibacillus</taxon>
    </lineage>
</organism>
<evidence type="ECO:0000259" key="1">
    <source>
        <dbReference type="PROSITE" id="PS51677"/>
    </source>
</evidence>
<dbReference type="Pfam" id="PF01522">
    <property type="entry name" value="Polysacc_deac_1"/>
    <property type="match status" value="2"/>
</dbReference>
<dbReference type="InterPro" id="IPR002509">
    <property type="entry name" value="NODB_dom"/>
</dbReference>
<reference evidence="2 3" key="1">
    <citation type="submission" date="2023-07" db="EMBL/GenBank/DDBJ databases">
        <title>Genomic Encyclopedia of Type Strains, Phase IV (KMG-IV): sequencing the most valuable type-strain genomes for metagenomic binning, comparative biology and taxonomic classification.</title>
        <authorList>
            <person name="Goeker M."/>
        </authorList>
    </citation>
    <scope>NUCLEOTIDE SEQUENCE [LARGE SCALE GENOMIC DNA]</scope>
    <source>
        <strain evidence="2 3">DSM 12751</strain>
    </source>
</reference>
<dbReference type="RefSeq" id="WP_307396120.1">
    <property type="nucleotide sequence ID" value="NZ_BAAADK010000014.1"/>
</dbReference>
<gene>
    <name evidence="2" type="ORF">J2S11_003218</name>
</gene>
<comment type="caution">
    <text evidence="2">The sequence shown here is derived from an EMBL/GenBank/DDBJ whole genome shotgun (WGS) entry which is preliminary data.</text>
</comment>
<evidence type="ECO:0000313" key="2">
    <source>
        <dbReference type="EMBL" id="MDQ0167293.1"/>
    </source>
</evidence>
<dbReference type="EMBL" id="JAUSTY010000014">
    <property type="protein sequence ID" value="MDQ0167293.1"/>
    <property type="molecule type" value="Genomic_DNA"/>
</dbReference>
<name>A0ABT9W211_9BACI</name>
<proteinExistence type="predicted"/>
<dbReference type="InterPro" id="IPR050248">
    <property type="entry name" value="Polysacc_deacetylase_ArnD"/>
</dbReference>
<dbReference type="PANTHER" id="PTHR10587">
    <property type="entry name" value="GLYCOSYL TRANSFERASE-RELATED"/>
    <property type="match status" value="1"/>
</dbReference>
<dbReference type="SUPFAM" id="SSF88713">
    <property type="entry name" value="Glycoside hydrolase/deacetylase"/>
    <property type="match status" value="2"/>
</dbReference>
<protein>
    <submittedName>
        <fullName evidence="2">Peptidoglycan/xylan/chitin deacetylase (PgdA/CDA1 family)</fullName>
    </submittedName>
</protein>